<protein>
    <submittedName>
        <fullName evidence="1">Uncharacterized protein</fullName>
    </submittedName>
</protein>
<dbReference type="HOGENOM" id="CLU_3204950_0_0_6"/>
<dbReference type="EMBL" id="CP006608">
    <property type="protein sequence ID" value="AGR58058.1"/>
    <property type="molecule type" value="Genomic_DNA"/>
</dbReference>
<gene>
    <name evidence="1" type="ORF">A464_872</name>
</gene>
<evidence type="ECO:0000313" key="2">
    <source>
        <dbReference type="Proteomes" id="UP000015042"/>
    </source>
</evidence>
<dbReference type="AlphaFoldDB" id="S5MU22"/>
<reference evidence="1 2" key="1">
    <citation type="submission" date="2013-07" db="EMBL/GenBank/DDBJ databases">
        <title>Genome sequence of Salmonella bongori N268-08 - a rare clinical isolate.</title>
        <authorList>
            <person name="Marti R."/>
            <person name="Hagens S."/>
            <person name="Loessner M.J."/>
            <person name="Klumpp J."/>
        </authorList>
    </citation>
    <scope>NUCLEOTIDE SEQUENCE [LARGE SCALE GENOMIC DNA]</scope>
    <source>
        <strain evidence="1 2">N268-08</strain>
    </source>
</reference>
<sequence>MLALYPARYVGLIKRSSIAIWHWRYSPEIKMPADRAGILPPGCTQ</sequence>
<accession>S5MU22</accession>
<dbReference type="Proteomes" id="UP000015042">
    <property type="component" value="Chromosome"/>
</dbReference>
<evidence type="ECO:0000313" key="1">
    <source>
        <dbReference type="EMBL" id="AGR58058.1"/>
    </source>
</evidence>
<dbReference type="PATRIC" id="fig|1197719.3.peg.868"/>
<proteinExistence type="predicted"/>
<dbReference type="KEGG" id="sbz:A464_872"/>
<organism evidence="1 2">
    <name type="scientific">Salmonella bongori N268-08</name>
    <dbReference type="NCBI Taxonomy" id="1197719"/>
    <lineage>
        <taxon>Bacteria</taxon>
        <taxon>Pseudomonadati</taxon>
        <taxon>Pseudomonadota</taxon>
        <taxon>Gammaproteobacteria</taxon>
        <taxon>Enterobacterales</taxon>
        <taxon>Enterobacteriaceae</taxon>
        <taxon>Salmonella</taxon>
    </lineage>
</organism>
<name>S5MU22_SALBN</name>